<feature type="domain" description="Glycoside hydrolase family 38 central" evidence="5">
    <location>
        <begin position="374"/>
        <end position="448"/>
    </location>
</feature>
<reference evidence="6 7" key="1">
    <citation type="submission" date="2022-06" db="EMBL/GenBank/DDBJ databases">
        <title>Isolation of gut microbiota from human fecal samples.</title>
        <authorList>
            <person name="Pamer E.G."/>
            <person name="Barat B."/>
            <person name="Waligurski E."/>
            <person name="Medina S."/>
            <person name="Paddock L."/>
            <person name="Mostad J."/>
        </authorList>
    </citation>
    <scope>NUCLEOTIDE SEQUENCE [LARGE SCALE GENOMIC DNA]</scope>
    <source>
        <strain evidence="6 7">DFI.9.73</strain>
    </source>
</reference>
<proteinExistence type="inferred from homology"/>
<dbReference type="InterPro" id="IPR028995">
    <property type="entry name" value="Glyco_hydro_57/38_cen_sf"/>
</dbReference>
<comment type="caution">
    <text evidence="6">The sequence shown here is derived from an EMBL/GenBank/DDBJ whole genome shotgun (WGS) entry which is preliminary data.</text>
</comment>
<evidence type="ECO:0000256" key="1">
    <source>
        <dbReference type="ARBA" id="ARBA00009792"/>
    </source>
</evidence>
<dbReference type="CDD" id="cd10789">
    <property type="entry name" value="GH38N_AMII_ER_cytosolic"/>
    <property type="match status" value="1"/>
</dbReference>
<name>A0ABT1RUX3_9FIRM</name>
<dbReference type="Pfam" id="PF09261">
    <property type="entry name" value="Alpha-mann_mid"/>
    <property type="match status" value="1"/>
</dbReference>
<dbReference type="SUPFAM" id="SSF74650">
    <property type="entry name" value="Galactose mutarotase-like"/>
    <property type="match status" value="1"/>
</dbReference>
<dbReference type="InterPro" id="IPR027291">
    <property type="entry name" value="Glyco_hydro_38_N_sf"/>
</dbReference>
<dbReference type="RefSeq" id="WP_187127705.1">
    <property type="nucleotide sequence ID" value="NZ_CABKVV010000013.1"/>
</dbReference>
<dbReference type="InterPro" id="IPR011330">
    <property type="entry name" value="Glyco_hydro/deAcase_b/a-brl"/>
</dbReference>
<organism evidence="6 7">
    <name type="scientific">Neglectibacter timonensis</name>
    <dbReference type="NCBI Taxonomy" id="1776382"/>
    <lineage>
        <taxon>Bacteria</taxon>
        <taxon>Bacillati</taxon>
        <taxon>Bacillota</taxon>
        <taxon>Clostridia</taxon>
        <taxon>Eubacteriales</taxon>
        <taxon>Oscillospiraceae</taxon>
        <taxon>Neglectibacter</taxon>
    </lineage>
</organism>
<dbReference type="Gene3D" id="3.20.110.10">
    <property type="entry name" value="Glycoside hydrolase 38, N terminal domain"/>
    <property type="match status" value="1"/>
</dbReference>
<dbReference type="EMBL" id="JANFZH010000001">
    <property type="protein sequence ID" value="MCQ4838441.1"/>
    <property type="molecule type" value="Genomic_DNA"/>
</dbReference>
<dbReference type="Gene3D" id="2.70.98.30">
    <property type="entry name" value="Golgi alpha-mannosidase II, domain 4"/>
    <property type="match status" value="1"/>
</dbReference>
<dbReference type="InterPro" id="IPR015341">
    <property type="entry name" value="Glyco_hydro_38_cen"/>
</dbReference>
<evidence type="ECO:0000313" key="6">
    <source>
        <dbReference type="EMBL" id="MCQ4838441.1"/>
    </source>
</evidence>
<dbReference type="Pfam" id="PF01074">
    <property type="entry name" value="Glyco_hydro_38N"/>
    <property type="match status" value="1"/>
</dbReference>
<keyword evidence="4" id="KW-0326">Glycosidase</keyword>
<dbReference type="SUPFAM" id="SSF88688">
    <property type="entry name" value="Families 57/38 glycoside transferase middle domain"/>
    <property type="match status" value="1"/>
</dbReference>
<sequence length="945" mass="106573">MTLAEKYRRLKIRVGGNREKVHYEETFGMPQEEFWKITMPNPYIRRILAETEFCIGLSKKLDGCYDGAVEATLDFLRERMDEDGVLTKEACLEGEKLLLPLQKEAKQYALILAAHAHIDMNWMWSWHETVASTVATFQTMLKLMEEYPDFCFSQSQASVYQIIEEYAPELKESIQKRIQEGRWEVTASAWVETDKNMPSAESLLNHIRYTKKYLQESWGIDPQALNIDFSPDTFGHSANLPELDALGGVKYYYHCRGLDGDNALYRWRAPSGKEMLVYREQYWYNSGITPLPALGLLDVSRRSGGLKTGLVVYGVGDHGGGPTRRDLERAKEMMEWPVFPQLRFGTIGEFFREAEAVREKLPLVEHELNVIFPGCYTTQSRIKMANRHSEAALFDAQLWNTFAAARDALPYEEKAYESAWRSVLFTHFHDILTGSCVQDSREHAMGQFTHAMAIANTRTSLSLQGLCRQIDTTGFPFQKDPDSQSFGAGVGYGVERFTGVPAPERGGGKTRLYHFFNSAPIDREEAAEITVWDWTGDLRLLQAVGADGQILPFQLLDRELQTYWDHKYFRMLISVHVPAFGYTTVSLSEKEMEDYPVYLQPEIRTHKPFENYVLENSRLRAEFSRMDGALLSLTDKTSGEELLRPGERGGLRFVWTERGTSDAWNIGRYERMTDAFETMSIRPISGELMNGFEIEQKFAHSSAVAAVTLKKDSSSLDVALKVDWSEESAHEGPVPVLIYWLPLRQAERYLYDVPGGTQCRKQAGIDVPALQYAAAVYGNRAAALVTDSKYGYRAHENNLSCTLINATYTPDPYPERGVHEIRLHIVLCGNCPKELEDTAFALNHPLAYQSGSFQKGELSPEGAFLKTECGTAVVSGVQTLDGGMAVRLYETCGKETSVSLTPTFPVYSAVFCDVLGNPLPGSIEVRENTVSFQMAPHTAAIVKLA</sequence>
<dbReference type="Pfam" id="PF07748">
    <property type="entry name" value="Glyco_hydro_38C"/>
    <property type="match status" value="1"/>
</dbReference>
<comment type="similarity">
    <text evidence="1">Belongs to the glycosyl hydrolase 38 family.</text>
</comment>
<dbReference type="PANTHER" id="PTHR46017">
    <property type="entry name" value="ALPHA-MANNOSIDASE 2C1"/>
    <property type="match status" value="1"/>
</dbReference>
<dbReference type="InterPro" id="IPR011013">
    <property type="entry name" value="Gal_mutarotase_sf_dom"/>
</dbReference>
<dbReference type="Gene3D" id="1.20.1270.50">
    <property type="entry name" value="Glycoside hydrolase family 38, central domain"/>
    <property type="match status" value="1"/>
</dbReference>
<evidence type="ECO:0000259" key="5">
    <source>
        <dbReference type="SMART" id="SM00872"/>
    </source>
</evidence>
<dbReference type="Proteomes" id="UP001524473">
    <property type="component" value="Unassembled WGS sequence"/>
</dbReference>
<gene>
    <name evidence="6" type="ORF">NE695_00760</name>
</gene>
<dbReference type="PANTHER" id="PTHR46017:SF1">
    <property type="entry name" value="ALPHA-MANNOSIDASE 2C1"/>
    <property type="match status" value="1"/>
</dbReference>
<evidence type="ECO:0000256" key="4">
    <source>
        <dbReference type="ARBA" id="ARBA00023295"/>
    </source>
</evidence>
<keyword evidence="2" id="KW-0479">Metal-binding</keyword>
<dbReference type="InterPro" id="IPR000602">
    <property type="entry name" value="Glyco_hydro_38_N"/>
</dbReference>
<keyword evidence="7" id="KW-1185">Reference proteome</keyword>
<dbReference type="InterPro" id="IPR011682">
    <property type="entry name" value="Glyco_hydro_38_C"/>
</dbReference>
<dbReference type="SMART" id="SM00872">
    <property type="entry name" value="Alpha-mann_mid"/>
    <property type="match status" value="1"/>
</dbReference>
<evidence type="ECO:0000313" key="7">
    <source>
        <dbReference type="Proteomes" id="UP001524473"/>
    </source>
</evidence>
<dbReference type="GeneID" id="90532273"/>
<dbReference type="SUPFAM" id="SSF88713">
    <property type="entry name" value="Glycoside hydrolase/deacetylase"/>
    <property type="match status" value="1"/>
</dbReference>
<keyword evidence="3" id="KW-0378">Hydrolase</keyword>
<dbReference type="InterPro" id="IPR037094">
    <property type="entry name" value="Glyco_hydro_38_cen_sf"/>
</dbReference>
<evidence type="ECO:0000256" key="2">
    <source>
        <dbReference type="ARBA" id="ARBA00022723"/>
    </source>
</evidence>
<evidence type="ECO:0000256" key="3">
    <source>
        <dbReference type="ARBA" id="ARBA00022801"/>
    </source>
</evidence>
<accession>A0ABT1RUX3</accession>
<protein>
    <recommendedName>
        <fullName evidence="5">Glycoside hydrolase family 38 central domain-containing protein</fullName>
    </recommendedName>
</protein>